<feature type="domain" description="DinB-like" evidence="5">
    <location>
        <begin position="47"/>
        <end position="184"/>
    </location>
</feature>
<keyword evidence="2" id="KW-0479">Metal-binding</keyword>
<evidence type="ECO:0000256" key="2">
    <source>
        <dbReference type="ARBA" id="ARBA00022723"/>
    </source>
</evidence>
<evidence type="ECO:0000313" key="6">
    <source>
        <dbReference type="EMBL" id="SIS88345.1"/>
    </source>
</evidence>
<dbReference type="SUPFAM" id="SSF109854">
    <property type="entry name" value="DinB/YfiT-like putative metalloenzymes"/>
    <property type="match status" value="1"/>
</dbReference>
<dbReference type="InterPro" id="IPR024775">
    <property type="entry name" value="DinB-like"/>
</dbReference>
<dbReference type="NCBIfam" id="NF009807">
    <property type="entry name" value="PRK13291.1"/>
    <property type="match status" value="1"/>
</dbReference>
<comment type="caution">
    <text evidence="6">The sequence shown here is derived from an EMBL/GenBank/DDBJ whole genome shotgun (WGS) entry which is preliminary data.</text>
</comment>
<protein>
    <submittedName>
        <fullName evidence="6">DinB superfamily protein</fullName>
    </submittedName>
</protein>
<name>A0ABY1KX18_9FLAO</name>
<organism evidence="6 7">
    <name type="scientific">Zobellia uliginosa</name>
    <dbReference type="NCBI Taxonomy" id="143224"/>
    <lineage>
        <taxon>Bacteria</taxon>
        <taxon>Pseudomonadati</taxon>
        <taxon>Bacteroidota</taxon>
        <taxon>Flavobacteriia</taxon>
        <taxon>Flavobacteriales</taxon>
        <taxon>Flavobacteriaceae</taxon>
        <taxon>Zobellia</taxon>
    </lineage>
</organism>
<keyword evidence="7" id="KW-1185">Reference proteome</keyword>
<dbReference type="Pfam" id="PF12867">
    <property type="entry name" value="DinB_2"/>
    <property type="match status" value="1"/>
</dbReference>
<dbReference type="InterPro" id="IPR034660">
    <property type="entry name" value="DinB/YfiT-like"/>
</dbReference>
<evidence type="ECO:0000313" key="7">
    <source>
        <dbReference type="Proteomes" id="UP000185728"/>
    </source>
</evidence>
<dbReference type="InterPro" id="IPR023774">
    <property type="entry name" value="Put_metal_dep_hydrolase_YfiT"/>
</dbReference>
<keyword evidence="1" id="KW-0963">Cytoplasm</keyword>
<evidence type="ECO:0000256" key="1">
    <source>
        <dbReference type="ARBA" id="ARBA00022490"/>
    </source>
</evidence>
<sequence>MVKNLLKFSIFKSMKNNELEALQYPIGKFQRPKEIGHEQIQEWIEVLEKLPNELTLLVEGLTEEQLETPYRPGGWTVRQTIHHIADSHHNSYIRFKWALTEDTPIIKAYDEKAWAELFDSRTAPVQLALDHLSAVHGRLVYLLKGLGEEQLKRGFIHPDSRVEVALDENIGQYAWHGRHHFSHIYNLMQRKGWAR</sequence>
<evidence type="ECO:0000256" key="4">
    <source>
        <dbReference type="ARBA" id="ARBA00022833"/>
    </source>
</evidence>
<dbReference type="HAMAP" id="MF_01256">
    <property type="entry name" value="YfiT_hydrol"/>
    <property type="match status" value="1"/>
</dbReference>
<dbReference type="Proteomes" id="UP000185728">
    <property type="component" value="Unassembled WGS sequence"/>
</dbReference>
<evidence type="ECO:0000259" key="5">
    <source>
        <dbReference type="Pfam" id="PF12867"/>
    </source>
</evidence>
<proteinExistence type="inferred from homology"/>
<dbReference type="EMBL" id="FTOB01000004">
    <property type="protein sequence ID" value="SIS88345.1"/>
    <property type="molecule type" value="Genomic_DNA"/>
</dbReference>
<dbReference type="Gene3D" id="1.20.120.450">
    <property type="entry name" value="dinb family like domain"/>
    <property type="match status" value="1"/>
</dbReference>
<accession>A0ABY1KX18</accession>
<gene>
    <name evidence="6" type="ORF">SAMN05421766_104610</name>
</gene>
<reference evidence="6 7" key="1">
    <citation type="submission" date="2017-01" db="EMBL/GenBank/DDBJ databases">
        <authorList>
            <person name="Varghese N."/>
            <person name="Submissions S."/>
        </authorList>
    </citation>
    <scope>NUCLEOTIDE SEQUENCE [LARGE SCALE GENOMIC DNA]</scope>
    <source>
        <strain evidence="6 7">DSM 2061</strain>
    </source>
</reference>
<keyword evidence="3" id="KW-0378">Hydrolase</keyword>
<keyword evidence="4" id="KW-0862">Zinc</keyword>
<evidence type="ECO:0000256" key="3">
    <source>
        <dbReference type="ARBA" id="ARBA00022801"/>
    </source>
</evidence>